<keyword evidence="1" id="KW-0472">Membrane</keyword>
<evidence type="ECO:0000313" key="2">
    <source>
        <dbReference type="EMBL" id="QJQ06776.1"/>
    </source>
</evidence>
<gene>
    <name evidence="2" type="ORF">EJG51_014020</name>
</gene>
<dbReference type="EMBL" id="CP051152">
    <property type="protein sequence ID" value="QJQ06776.1"/>
    <property type="molecule type" value="Genomic_DNA"/>
</dbReference>
<dbReference type="Proteomes" id="UP000274350">
    <property type="component" value="Chromosome"/>
</dbReference>
<evidence type="ECO:0000313" key="3">
    <source>
        <dbReference type="Proteomes" id="UP000274350"/>
    </source>
</evidence>
<protein>
    <recommendedName>
        <fullName evidence="4">Tetratricopeptide repeat protein</fullName>
    </recommendedName>
</protein>
<evidence type="ECO:0000256" key="1">
    <source>
        <dbReference type="SAM" id="Phobius"/>
    </source>
</evidence>
<keyword evidence="3" id="KW-1185">Reference proteome</keyword>
<proteinExistence type="predicted"/>
<reference evidence="2 3" key="1">
    <citation type="journal article" date="2019" name="Int. J. Syst. Evol. Microbiol.">
        <title>Undibacterium piscinae sp. nov., isolated from Korean shiner intestine.</title>
        <authorList>
            <person name="Lee S.Y."/>
            <person name="Kang W."/>
            <person name="Kim P.S."/>
            <person name="Kim H.S."/>
            <person name="Sung H."/>
            <person name="Shin N.R."/>
            <person name="Whon T.W."/>
            <person name="Yun J.H."/>
            <person name="Lee J.Y."/>
            <person name="Lee J.Y."/>
            <person name="Jung M.J."/>
            <person name="Jeong Y.S."/>
            <person name="Tak E.J."/>
            <person name="Han J.E."/>
            <person name="Hyun D.W."/>
            <person name="Kang M.S."/>
            <person name="Lee K.E."/>
            <person name="Lee B.H."/>
            <person name="Bae J.W."/>
        </authorList>
    </citation>
    <scope>NUCLEOTIDE SEQUENCE [LARGE SCALE GENOMIC DNA]</scope>
    <source>
        <strain evidence="2 3">S11R28</strain>
    </source>
</reference>
<sequence>MATTLNAVGSKKGSILFAFILIKLAVSAGLFFAFGAKAMAFSEPEFQSAFQQFVAAPGSEEKAAEAFTALLKKEPAHPVLMAYAGAATTKLAGTTMFPWKKMSYAEDGMAMLDKALQLAQAADPGLLHKGTPLSLEVKFVAASTFLAVPGFMNRAERGSKLLNEVLVDGQFGKTASGFRGAVWMRAASLALQQKRSADARRFLESVIHSEAPQSTAAKAMLKEVA</sequence>
<evidence type="ECO:0008006" key="4">
    <source>
        <dbReference type="Google" id="ProtNLM"/>
    </source>
</evidence>
<feature type="transmembrane region" description="Helical" evidence="1">
    <location>
        <begin position="15"/>
        <end position="34"/>
    </location>
</feature>
<dbReference type="KEGG" id="upi:EJG51_014020"/>
<organism evidence="2 3">
    <name type="scientific">Undibacterium piscinae</name>
    <dbReference type="NCBI Taxonomy" id="2495591"/>
    <lineage>
        <taxon>Bacteria</taxon>
        <taxon>Pseudomonadati</taxon>
        <taxon>Pseudomonadota</taxon>
        <taxon>Betaproteobacteria</taxon>
        <taxon>Burkholderiales</taxon>
        <taxon>Oxalobacteraceae</taxon>
        <taxon>Undibacterium</taxon>
    </lineage>
</organism>
<keyword evidence="1" id="KW-0812">Transmembrane</keyword>
<dbReference type="OrthoDB" id="5916568at2"/>
<accession>A0A6M4A627</accession>
<dbReference type="AlphaFoldDB" id="A0A6M4A627"/>
<keyword evidence="1" id="KW-1133">Transmembrane helix</keyword>
<name>A0A6M4A627_9BURK</name>